<comment type="caution">
    <text evidence="2">The sequence shown here is derived from an EMBL/GenBank/DDBJ whole genome shotgun (WGS) entry which is preliminary data.</text>
</comment>
<feature type="transmembrane region" description="Helical" evidence="1">
    <location>
        <begin position="6"/>
        <end position="26"/>
    </location>
</feature>
<evidence type="ECO:0000313" key="3">
    <source>
        <dbReference type="Proteomes" id="UP000245829"/>
    </source>
</evidence>
<dbReference type="Proteomes" id="UP000245829">
    <property type="component" value="Unassembled WGS sequence"/>
</dbReference>
<keyword evidence="1" id="KW-0812">Transmembrane</keyword>
<protein>
    <submittedName>
        <fullName evidence="2">Uncharacterized protein</fullName>
    </submittedName>
</protein>
<proteinExistence type="predicted"/>
<evidence type="ECO:0000256" key="1">
    <source>
        <dbReference type="SAM" id="Phobius"/>
    </source>
</evidence>
<evidence type="ECO:0000313" key="2">
    <source>
        <dbReference type="EMBL" id="GBH33395.1"/>
    </source>
</evidence>
<dbReference type="AlphaFoldDB" id="A0A2S2KPI1"/>
<keyword evidence="1" id="KW-0472">Membrane</keyword>
<accession>A0A2S2KPI1</accession>
<sequence>MVGKNTTVITTVVGLFGVSIIAFLLLSTPSDQKSIPVEDDIRIVADTKYNHYTNGETINIWGKIMNSKGMPLSEYNHAITLQILDDGDMLKEIAQVTPSSDGMFEHMISTDSSIWENGKYQLKAFYDQNLATAYFEIDGHRPNYTYEYDSDPLGNYKTWCNETGGIYSTGDRIGCQFETKEKAYNARDLLHQMEERTIEGSLAQKLCRAYGKICDQFTRITMEYDMITGELYKLKALEGRETPYTEFRIIEGDVVQYRPAVKPAVNWITFDG</sequence>
<dbReference type="GeneID" id="76209517"/>
<name>A0A2S2KPI1_9ARCH</name>
<keyword evidence="1" id="KW-1133">Transmembrane helix</keyword>
<dbReference type="EMBL" id="BGKI01000001">
    <property type="protein sequence ID" value="GBH33395.1"/>
    <property type="molecule type" value="Genomic_DNA"/>
</dbReference>
<reference evidence="2 3" key="1">
    <citation type="submission" date="2018-05" db="EMBL/GenBank/DDBJ databases">
        <title>genome sequencing of Nitrosopumilus sp. NM25.</title>
        <authorList>
            <person name="Mori K."/>
            <person name="Nakagawa T."/>
        </authorList>
    </citation>
    <scope>NUCLEOTIDE SEQUENCE [LARGE SCALE GENOMIC DNA]</scope>
    <source>
        <strain evidence="2 3">NM25</strain>
    </source>
</reference>
<gene>
    <name evidence="2" type="ORF">NZNM25_01860</name>
</gene>
<dbReference type="RefSeq" id="WP_109876054.1">
    <property type="nucleotide sequence ID" value="NZ_AP026695.1"/>
</dbReference>
<organism evidence="2 3">
    <name type="scientific">Nitrosopumilus zosterae</name>
    <dbReference type="NCBI Taxonomy" id="718286"/>
    <lineage>
        <taxon>Archaea</taxon>
        <taxon>Nitrososphaerota</taxon>
        <taxon>Nitrososphaeria</taxon>
        <taxon>Nitrosopumilales</taxon>
        <taxon>Nitrosopumilaceae</taxon>
        <taxon>Nitrosopumilus</taxon>
    </lineage>
</organism>
<keyword evidence="3" id="KW-1185">Reference proteome</keyword>